<gene>
    <name evidence="4" type="primary">LOC106013056</name>
</gene>
<protein>
    <submittedName>
        <fullName evidence="4">Uncharacterized protein LOC106013056</fullName>
    </submittedName>
</protein>
<dbReference type="Proteomes" id="UP000694888">
    <property type="component" value="Unplaced"/>
</dbReference>
<feature type="domain" description="Mutator-like transposase" evidence="2">
    <location>
        <begin position="1"/>
        <end position="235"/>
    </location>
</feature>
<dbReference type="GeneID" id="106013056"/>
<keyword evidence="3" id="KW-1185">Reference proteome</keyword>
<reference evidence="4" key="1">
    <citation type="submission" date="2025-08" db="UniProtKB">
        <authorList>
            <consortium name="RefSeq"/>
        </authorList>
    </citation>
    <scope>IDENTIFICATION</scope>
</reference>
<dbReference type="PANTHER" id="PTHR33309">
    <property type="entry name" value="KERATIN, ULTRA HIGH-SULFUR MATRIX PROTEIN-LIKE"/>
    <property type="match status" value="1"/>
</dbReference>
<dbReference type="PANTHER" id="PTHR33309:SF3">
    <property type="entry name" value="CCHC-TYPE DOMAIN-CONTAINING PROTEIN"/>
    <property type="match status" value="1"/>
</dbReference>
<accession>A0ABM1A975</accession>
<name>A0ABM1A975_APLCA</name>
<evidence type="ECO:0000259" key="2">
    <source>
        <dbReference type="Pfam" id="PF20700"/>
    </source>
</evidence>
<evidence type="ECO:0000313" key="4">
    <source>
        <dbReference type="RefSeq" id="XP_012943225.1"/>
    </source>
</evidence>
<feature type="region of interest" description="Disordered" evidence="1">
    <location>
        <begin position="364"/>
        <end position="385"/>
    </location>
</feature>
<evidence type="ECO:0000313" key="3">
    <source>
        <dbReference type="Proteomes" id="UP000694888"/>
    </source>
</evidence>
<dbReference type="InterPro" id="IPR049012">
    <property type="entry name" value="Mutator_transp_dom"/>
</dbReference>
<sequence>MKTAAKSVSETSTVINPGQTRVPATTISFDGTWHKRGHSSHFGVGVVIDCKTGFVLDYQVLSNYCHGCEVGLKSGDEQYLLWKNKHQLKCQQNFQGSAKAMEAEAAVTIFRRSVQHRGLVYSRMLCDGDARSHQLINTKGIYDFEVIKEDCINHISKRRFNALENTKNSNKKELNRKLTKTKIEKITNTYATNLKQNAPDTEQVQSDVYGGIYHMLSTDDNPQHHLCPTGISSWCHFQRALATKEEPRKHTPTITEDVAKFVWPVVERLTRPDVLKRCVSMQTQNANECFNSLIWSRCTKTRFASLRSVETATALSVLAFNCGPSGLFAVLEALNIPVGGSHHKHQARKTGNKLKSAMKCRKRASKWGRKDQKGQRLQLEKKRQQEEGDLYEAGAFNL</sequence>
<evidence type="ECO:0000256" key="1">
    <source>
        <dbReference type="SAM" id="MobiDB-lite"/>
    </source>
</evidence>
<feature type="compositionally biased region" description="Basic and acidic residues" evidence="1">
    <location>
        <begin position="368"/>
        <end position="385"/>
    </location>
</feature>
<dbReference type="Pfam" id="PF20700">
    <property type="entry name" value="Mutator"/>
    <property type="match status" value="1"/>
</dbReference>
<dbReference type="RefSeq" id="XP_012943225.1">
    <property type="nucleotide sequence ID" value="XM_013087771.1"/>
</dbReference>
<proteinExistence type="predicted"/>
<organism evidence="3 4">
    <name type="scientific">Aplysia californica</name>
    <name type="common">California sea hare</name>
    <dbReference type="NCBI Taxonomy" id="6500"/>
    <lineage>
        <taxon>Eukaryota</taxon>
        <taxon>Metazoa</taxon>
        <taxon>Spiralia</taxon>
        <taxon>Lophotrochozoa</taxon>
        <taxon>Mollusca</taxon>
        <taxon>Gastropoda</taxon>
        <taxon>Heterobranchia</taxon>
        <taxon>Euthyneura</taxon>
        <taxon>Tectipleura</taxon>
        <taxon>Aplysiida</taxon>
        <taxon>Aplysioidea</taxon>
        <taxon>Aplysiidae</taxon>
        <taxon>Aplysia</taxon>
    </lineage>
</organism>